<dbReference type="CDD" id="cd01172">
    <property type="entry name" value="RfaE_like"/>
    <property type="match status" value="1"/>
</dbReference>
<protein>
    <submittedName>
        <fullName evidence="9">D-glycero-D-manno-heptose-1-phosphate adenylyltransferase</fullName>
        <ecNumber evidence="9">2.7.1.-</ecNumber>
        <ecNumber evidence="9">2.7.7.-</ecNumber>
    </submittedName>
</protein>
<dbReference type="AlphaFoldDB" id="A9KC93"/>
<gene>
    <name evidence="9" type="ordered locus">CBUD_0691</name>
</gene>
<evidence type="ECO:0000259" key="7">
    <source>
        <dbReference type="Pfam" id="PF00294"/>
    </source>
</evidence>
<keyword evidence="9" id="KW-0548">Nucleotidyltransferase</keyword>
<reference evidence="9 10" key="1">
    <citation type="journal article" date="2009" name="Infect. Immun.">
        <title>Comparative genomics reveal extensive transposon-mediated genomic plasticity and diversity among potential effector proteins within the genus Coxiella.</title>
        <authorList>
            <person name="Beare P.A."/>
            <person name="Unsworth N."/>
            <person name="Andoh M."/>
            <person name="Voth D.E."/>
            <person name="Omsland A."/>
            <person name="Gilk S.D."/>
            <person name="Williams K.P."/>
            <person name="Sobral B.W."/>
            <person name="Kupko J.J.III."/>
            <person name="Porcella S.F."/>
            <person name="Samuel J.E."/>
            <person name="Heinzen R.A."/>
        </authorList>
    </citation>
    <scope>NUCLEOTIDE SEQUENCE [LARGE SCALE GENOMIC DNA]</scope>
    <source>
        <strain evidence="9 10">Dugway 5J108-111</strain>
    </source>
</reference>
<dbReference type="KEGG" id="cbd:CBUD_0691"/>
<accession>A9KC93</accession>
<dbReference type="InterPro" id="IPR004821">
    <property type="entry name" value="Cyt_trans-like"/>
</dbReference>
<dbReference type="EC" id="2.7.7.-" evidence="9"/>
<dbReference type="Gene3D" id="3.40.1190.20">
    <property type="match status" value="1"/>
</dbReference>
<keyword evidence="6" id="KW-0119">Carbohydrate metabolism</keyword>
<dbReference type="Pfam" id="PF01467">
    <property type="entry name" value="CTP_transf_like"/>
    <property type="match status" value="1"/>
</dbReference>
<feature type="domain" description="Cytidyltransferase-like" evidence="8">
    <location>
        <begin position="32"/>
        <end position="123"/>
    </location>
</feature>
<dbReference type="PANTHER" id="PTHR46969">
    <property type="entry name" value="BIFUNCTIONAL PROTEIN HLDE"/>
    <property type="match status" value="1"/>
</dbReference>
<dbReference type="SUPFAM" id="SSF52374">
    <property type="entry name" value="Nucleotidylyl transferase"/>
    <property type="match status" value="1"/>
</dbReference>
<evidence type="ECO:0000256" key="3">
    <source>
        <dbReference type="ARBA" id="ARBA00022679"/>
    </source>
</evidence>
<dbReference type="Pfam" id="PF00294">
    <property type="entry name" value="PfkB"/>
    <property type="match status" value="1"/>
</dbReference>
<name>A9KC93_COXBN</name>
<dbReference type="GO" id="GO:0033785">
    <property type="term" value="F:heptose 7-phosphate kinase activity"/>
    <property type="evidence" value="ECO:0007669"/>
    <property type="project" value="TreeGrafter"/>
</dbReference>
<feature type="domain" description="Carbohydrate kinase PfkB" evidence="7">
    <location>
        <begin position="196"/>
        <end position="496"/>
    </location>
</feature>
<dbReference type="InterPro" id="IPR014729">
    <property type="entry name" value="Rossmann-like_a/b/a_fold"/>
</dbReference>
<comment type="function">
    <text evidence="1">Catalyzes the phosphorylation of D-glycero-D-manno-heptose 7-phosphate at the C-1 position to selectively form D-glycero-beta-D-manno-heptose-1,7-bisphosphate.</text>
</comment>
<evidence type="ECO:0000256" key="1">
    <source>
        <dbReference type="ARBA" id="ARBA00002319"/>
    </source>
</evidence>
<evidence type="ECO:0000313" key="10">
    <source>
        <dbReference type="Proteomes" id="UP000008555"/>
    </source>
</evidence>
<dbReference type="HOGENOM" id="CLU_534032_0_0_6"/>
<dbReference type="EC" id="2.7.1.-" evidence="9"/>
<evidence type="ECO:0000256" key="6">
    <source>
        <dbReference type="ARBA" id="ARBA00023277"/>
    </source>
</evidence>
<keyword evidence="5" id="KW-0511">Multifunctional enzyme</keyword>
<dbReference type="EMBL" id="CP000733">
    <property type="protein sequence ID" value="ABS77051.1"/>
    <property type="molecule type" value="Genomic_DNA"/>
</dbReference>
<keyword evidence="4" id="KW-0418">Kinase</keyword>
<dbReference type="GO" id="GO:0033786">
    <property type="term" value="F:heptose-1-phosphate adenylyltransferase activity"/>
    <property type="evidence" value="ECO:0007669"/>
    <property type="project" value="TreeGrafter"/>
</dbReference>
<comment type="function">
    <text evidence="2">Catalyzes the ADP transfer from ATP to D-glycero-beta-D-manno-heptose 1-phosphate, yielding ADP-D-glycero-beta-D-manno-heptose.</text>
</comment>
<organism evidence="9 10">
    <name type="scientific">Coxiella burnetii (strain Dugway 5J108-111)</name>
    <dbReference type="NCBI Taxonomy" id="434922"/>
    <lineage>
        <taxon>Bacteria</taxon>
        <taxon>Pseudomonadati</taxon>
        <taxon>Pseudomonadota</taxon>
        <taxon>Gammaproteobacteria</taxon>
        <taxon>Legionellales</taxon>
        <taxon>Coxiellaceae</taxon>
        <taxon>Coxiella</taxon>
    </lineage>
</organism>
<dbReference type="CDD" id="cd02172">
    <property type="entry name" value="RfaE_N"/>
    <property type="match status" value="1"/>
</dbReference>
<evidence type="ECO:0000313" key="9">
    <source>
        <dbReference type="EMBL" id="ABS77051.1"/>
    </source>
</evidence>
<evidence type="ECO:0000256" key="4">
    <source>
        <dbReference type="ARBA" id="ARBA00022777"/>
    </source>
</evidence>
<sequence>MLLKRYRHKIKTLEELCEIVGQFPRENTVVMCHGVFDVVHPGHLRHLLYAKSKADILVASLTSDRHIVKGHYRPHIPQDLRAANLAAFEMVDYVLIDKYPTPLQTIQALQPDLFAKGFEYISGGLHPKTAEEEELLKAYGGKMLFTPGDIIYSSSALINMNEPDVRHEKLATLLEYHQVSFADIERALDEMKDIRVHVVGDTIIDGFNYTSMIGGQTKTPTISVRHESQKDYVGGAAIVAQHLRAAGAQVTFTTLLGADDRKDFTLNVLSKNEIKVNAIIDENRPTTYKNAIIADGYRLIKVDTLDNSSINDDCLAQFEKAIDNTDCDVVICSDFRHGIFNRRTIDRLLSVIPPQVFKVADSQVASRWGNITEFRNFDLITPNEREARFALADQDSGIRPLASKLYDIANCKTLILKLGEKGILTYYDSDHEALDSFFVVSSFVDRVVDCVGAGDALLAYATLALVKGASPVIASILGAVAAACECEMEGNQPVTPDNVREKLLKLKTCLDSSDFQSIKENETLVT</sequence>
<keyword evidence="3 9" id="KW-0808">Transferase</keyword>
<evidence type="ECO:0000256" key="2">
    <source>
        <dbReference type="ARBA" id="ARBA00003753"/>
    </source>
</evidence>
<evidence type="ECO:0000259" key="8">
    <source>
        <dbReference type="Pfam" id="PF01467"/>
    </source>
</evidence>
<dbReference type="SUPFAM" id="SSF53613">
    <property type="entry name" value="Ribokinase-like"/>
    <property type="match status" value="1"/>
</dbReference>
<dbReference type="Gene3D" id="3.40.50.620">
    <property type="entry name" value="HUPs"/>
    <property type="match status" value="1"/>
</dbReference>
<dbReference type="PANTHER" id="PTHR46969:SF1">
    <property type="entry name" value="BIFUNCTIONAL PROTEIN HLDE"/>
    <property type="match status" value="1"/>
</dbReference>
<dbReference type="InterPro" id="IPR011913">
    <property type="entry name" value="RfaE_dom_I"/>
</dbReference>
<dbReference type="GO" id="GO:0005829">
    <property type="term" value="C:cytosol"/>
    <property type="evidence" value="ECO:0007669"/>
    <property type="project" value="TreeGrafter"/>
</dbReference>
<dbReference type="NCBIfam" id="TIGR00125">
    <property type="entry name" value="cyt_tran_rel"/>
    <property type="match status" value="1"/>
</dbReference>
<dbReference type="RefSeq" id="WP_011996685.1">
    <property type="nucleotide sequence ID" value="NC_009727.1"/>
</dbReference>
<dbReference type="Proteomes" id="UP000008555">
    <property type="component" value="Chromosome"/>
</dbReference>
<evidence type="ECO:0000256" key="5">
    <source>
        <dbReference type="ARBA" id="ARBA00023268"/>
    </source>
</evidence>
<proteinExistence type="predicted"/>
<dbReference type="GO" id="GO:0016773">
    <property type="term" value="F:phosphotransferase activity, alcohol group as acceptor"/>
    <property type="evidence" value="ECO:0007669"/>
    <property type="project" value="InterPro"/>
</dbReference>
<dbReference type="InterPro" id="IPR029056">
    <property type="entry name" value="Ribokinase-like"/>
</dbReference>
<dbReference type="InterPro" id="IPR011611">
    <property type="entry name" value="PfkB_dom"/>
</dbReference>